<reference evidence="2" key="1">
    <citation type="journal article" date="2023" name="BMC Genomics">
        <title>Chromosome-level genome assemblies of Cutaneotrichosporon spp. (Trichosporonales, Basidiomycota) reveal imbalanced evolution between nucleotide sequences and chromosome synteny.</title>
        <authorList>
            <person name="Kobayashi Y."/>
            <person name="Kayamori A."/>
            <person name="Aoki K."/>
            <person name="Shiwa Y."/>
            <person name="Matsutani M."/>
            <person name="Fujita N."/>
            <person name="Sugita T."/>
            <person name="Iwasaki W."/>
            <person name="Tanaka N."/>
            <person name="Takashima M."/>
        </authorList>
    </citation>
    <scope>NUCLEOTIDE SEQUENCE</scope>
    <source>
        <strain evidence="2">HIS016</strain>
    </source>
</reference>
<keyword evidence="3" id="KW-1185">Reference proteome</keyword>
<evidence type="ECO:0000313" key="2">
    <source>
        <dbReference type="EMBL" id="GMK58597.1"/>
    </source>
</evidence>
<evidence type="ECO:0000256" key="1">
    <source>
        <dbReference type="SAM" id="MobiDB-lite"/>
    </source>
</evidence>
<sequence>MSPFILNFIVEVIAVSKSKVLNRWKLSLYNVCRVQQNLGSANQGLNQNLPGNAVYYLMPTQQPTGNQQFQFGPSPGHPGGPVITNLQPLYQPQYQPQHETQLKP</sequence>
<organism evidence="2 3">
    <name type="scientific">Cutaneotrichosporon spelunceum</name>
    <dbReference type="NCBI Taxonomy" id="1672016"/>
    <lineage>
        <taxon>Eukaryota</taxon>
        <taxon>Fungi</taxon>
        <taxon>Dikarya</taxon>
        <taxon>Basidiomycota</taxon>
        <taxon>Agaricomycotina</taxon>
        <taxon>Tremellomycetes</taxon>
        <taxon>Trichosporonales</taxon>
        <taxon>Trichosporonaceae</taxon>
        <taxon>Cutaneotrichosporon</taxon>
    </lineage>
</organism>
<name>A0AAD3YE40_9TREE</name>
<feature type="compositionally biased region" description="Low complexity" evidence="1">
    <location>
        <begin position="86"/>
        <end position="97"/>
    </location>
</feature>
<reference evidence="2" key="2">
    <citation type="submission" date="2023-06" db="EMBL/GenBank/DDBJ databases">
        <authorList>
            <person name="Kobayashi Y."/>
            <person name="Kayamori A."/>
            <person name="Aoki K."/>
            <person name="Shiwa Y."/>
            <person name="Fujita N."/>
            <person name="Sugita T."/>
            <person name="Iwasaki W."/>
            <person name="Tanaka N."/>
            <person name="Takashima M."/>
        </authorList>
    </citation>
    <scope>NUCLEOTIDE SEQUENCE</scope>
    <source>
        <strain evidence="2">HIS016</strain>
    </source>
</reference>
<proteinExistence type="predicted"/>
<comment type="caution">
    <text evidence="2">The sequence shown here is derived from an EMBL/GenBank/DDBJ whole genome shotgun (WGS) entry which is preliminary data.</text>
</comment>
<dbReference type="AlphaFoldDB" id="A0AAD3YE40"/>
<accession>A0AAD3YE40</accession>
<evidence type="ECO:0000313" key="3">
    <source>
        <dbReference type="Proteomes" id="UP001222932"/>
    </source>
</evidence>
<dbReference type="Proteomes" id="UP001222932">
    <property type="component" value="Unassembled WGS sequence"/>
</dbReference>
<gene>
    <name evidence="2" type="ORF">CspeluHIS016_0600390</name>
</gene>
<protein>
    <submittedName>
        <fullName evidence="2">Uncharacterized protein</fullName>
    </submittedName>
</protein>
<feature type="region of interest" description="Disordered" evidence="1">
    <location>
        <begin position="66"/>
        <end position="104"/>
    </location>
</feature>
<dbReference type="EMBL" id="BTCM01000006">
    <property type="protein sequence ID" value="GMK58597.1"/>
    <property type="molecule type" value="Genomic_DNA"/>
</dbReference>